<evidence type="ECO:0000313" key="10">
    <source>
        <dbReference type="Proteomes" id="UP001500957"/>
    </source>
</evidence>
<evidence type="ECO:0000256" key="6">
    <source>
        <dbReference type="ARBA" id="ARBA00023136"/>
    </source>
</evidence>
<dbReference type="PANTHER" id="PTHR23517:SF3">
    <property type="entry name" value="INTEGRAL MEMBRANE TRANSPORT PROTEIN"/>
    <property type="match status" value="1"/>
</dbReference>
<feature type="transmembrane region" description="Helical" evidence="7">
    <location>
        <begin position="55"/>
        <end position="75"/>
    </location>
</feature>
<feature type="transmembrane region" description="Helical" evidence="7">
    <location>
        <begin position="371"/>
        <end position="390"/>
    </location>
</feature>
<keyword evidence="4 7" id="KW-0812">Transmembrane</keyword>
<dbReference type="PANTHER" id="PTHR23517">
    <property type="entry name" value="RESISTANCE PROTEIN MDTM, PUTATIVE-RELATED-RELATED"/>
    <property type="match status" value="1"/>
</dbReference>
<name>A0ABN1HCA6_9ACTN</name>
<feature type="transmembrane region" description="Helical" evidence="7">
    <location>
        <begin position="252"/>
        <end position="272"/>
    </location>
</feature>
<feature type="transmembrane region" description="Helical" evidence="7">
    <location>
        <begin position="145"/>
        <end position="166"/>
    </location>
</feature>
<keyword evidence="5 7" id="KW-1133">Transmembrane helix</keyword>
<gene>
    <name evidence="9" type="ORF">GCM10009547_45940</name>
</gene>
<dbReference type="PROSITE" id="PS50850">
    <property type="entry name" value="MFS"/>
    <property type="match status" value="1"/>
</dbReference>
<sequence>MRSLIQRRFAASEMPREVWVLAAVAFSVALGFGIVAPVIPIFAREFGVGETAAGLVISAFAFMRLCFSPAGGALVNRFGERVIMATGIGIVAVSSLLTGLAQNYGQMLSLRAAGGVGSVMFSVSAQSLLLRSVAPRMRGQASSKFYGGFLLGGLTGPVFGGILGGISLRLPFFIYAGTLALAGTIAMVFLHRSERAAEAASTTAVPVTTLRTALRDKAYQAALTVNAGTGWAIFGIRSSLVPLFVVEALHRGPLWVGIGLLVGAVVDVVLLQKTGKLADTVGRRPMLLGGTGLGATGALTLAFAPNLPMYLIGMAVIGAAASMLSVGPSAVVGDVVQGRGGTVVSTFGMASDLGAVVGPLAAGALAEHVGYGTAFTSTALVLMIGFAMALRMPETVHRSRPVDSAESTPQVGEEVVDVLDADGKSHQI</sequence>
<dbReference type="RefSeq" id="WP_344609231.1">
    <property type="nucleotide sequence ID" value="NZ_BAAAHE010000050.1"/>
</dbReference>
<dbReference type="Proteomes" id="UP001500957">
    <property type="component" value="Unassembled WGS sequence"/>
</dbReference>
<keyword evidence="10" id="KW-1185">Reference proteome</keyword>
<dbReference type="InterPro" id="IPR020846">
    <property type="entry name" value="MFS_dom"/>
</dbReference>
<feature type="transmembrane region" description="Helical" evidence="7">
    <location>
        <begin position="343"/>
        <end position="365"/>
    </location>
</feature>
<comment type="caution">
    <text evidence="9">The sequence shown here is derived from an EMBL/GenBank/DDBJ whole genome shotgun (WGS) entry which is preliminary data.</text>
</comment>
<evidence type="ECO:0000256" key="4">
    <source>
        <dbReference type="ARBA" id="ARBA00022692"/>
    </source>
</evidence>
<organism evidence="9 10">
    <name type="scientific">Sporichthya brevicatena</name>
    <dbReference type="NCBI Taxonomy" id="171442"/>
    <lineage>
        <taxon>Bacteria</taxon>
        <taxon>Bacillati</taxon>
        <taxon>Actinomycetota</taxon>
        <taxon>Actinomycetes</taxon>
        <taxon>Sporichthyales</taxon>
        <taxon>Sporichthyaceae</taxon>
        <taxon>Sporichthya</taxon>
    </lineage>
</organism>
<feature type="transmembrane region" description="Helical" evidence="7">
    <location>
        <begin position="221"/>
        <end position="246"/>
    </location>
</feature>
<evidence type="ECO:0000256" key="5">
    <source>
        <dbReference type="ARBA" id="ARBA00022989"/>
    </source>
</evidence>
<feature type="domain" description="Major facilitator superfamily (MFS) profile" evidence="8">
    <location>
        <begin position="17"/>
        <end position="397"/>
    </location>
</feature>
<feature type="transmembrane region" description="Helical" evidence="7">
    <location>
        <begin position="82"/>
        <end position="101"/>
    </location>
</feature>
<feature type="transmembrane region" description="Helical" evidence="7">
    <location>
        <begin position="310"/>
        <end position="331"/>
    </location>
</feature>
<feature type="transmembrane region" description="Helical" evidence="7">
    <location>
        <begin position="284"/>
        <end position="304"/>
    </location>
</feature>
<dbReference type="PRINTS" id="PR01035">
    <property type="entry name" value="TCRTETA"/>
</dbReference>
<evidence type="ECO:0000256" key="3">
    <source>
        <dbReference type="ARBA" id="ARBA00022475"/>
    </source>
</evidence>
<keyword evidence="3" id="KW-1003">Cell membrane</keyword>
<dbReference type="SUPFAM" id="SSF103473">
    <property type="entry name" value="MFS general substrate transporter"/>
    <property type="match status" value="1"/>
</dbReference>
<accession>A0ABN1HCA6</accession>
<dbReference type="InterPro" id="IPR001958">
    <property type="entry name" value="Tet-R_TetA/multi-R_MdtG-like"/>
</dbReference>
<evidence type="ECO:0000259" key="8">
    <source>
        <dbReference type="PROSITE" id="PS50850"/>
    </source>
</evidence>
<evidence type="ECO:0000256" key="7">
    <source>
        <dbReference type="SAM" id="Phobius"/>
    </source>
</evidence>
<reference evidence="9 10" key="1">
    <citation type="journal article" date="2019" name="Int. J. Syst. Evol. Microbiol.">
        <title>The Global Catalogue of Microorganisms (GCM) 10K type strain sequencing project: providing services to taxonomists for standard genome sequencing and annotation.</title>
        <authorList>
            <consortium name="The Broad Institute Genomics Platform"/>
            <consortium name="The Broad Institute Genome Sequencing Center for Infectious Disease"/>
            <person name="Wu L."/>
            <person name="Ma J."/>
        </authorList>
    </citation>
    <scope>NUCLEOTIDE SEQUENCE [LARGE SCALE GENOMIC DNA]</scope>
    <source>
        <strain evidence="9 10">JCM 10671</strain>
    </source>
</reference>
<feature type="transmembrane region" description="Helical" evidence="7">
    <location>
        <begin position="172"/>
        <end position="190"/>
    </location>
</feature>
<dbReference type="CDD" id="cd17325">
    <property type="entry name" value="MFS_MdtG_SLC18_like"/>
    <property type="match status" value="1"/>
</dbReference>
<keyword evidence="2" id="KW-0813">Transport</keyword>
<dbReference type="InterPro" id="IPR011701">
    <property type="entry name" value="MFS"/>
</dbReference>
<dbReference type="Gene3D" id="1.20.1250.20">
    <property type="entry name" value="MFS general substrate transporter like domains"/>
    <property type="match status" value="2"/>
</dbReference>
<dbReference type="EMBL" id="BAAAHE010000050">
    <property type="protein sequence ID" value="GAA0636477.1"/>
    <property type="molecule type" value="Genomic_DNA"/>
</dbReference>
<dbReference type="InterPro" id="IPR050171">
    <property type="entry name" value="MFS_Transporters"/>
</dbReference>
<keyword evidence="6 7" id="KW-0472">Membrane</keyword>
<dbReference type="Pfam" id="PF07690">
    <property type="entry name" value="MFS_1"/>
    <property type="match status" value="2"/>
</dbReference>
<protein>
    <submittedName>
        <fullName evidence="9">MFS transporter</fullName>
    </submittedName>
</protein>
<evidence type="ECO:0000256" key="1">
    <source>
        <dbReference type="ARBA" id="ARBA00004651"/>
    </source>
</evidence>
<evidence type="ECO:0000256" key="2">
    <source>
        <dbReference type="ARBA" id="ARBA00022448"/>
    </source>
</evidence>
<feature type="transmembrane region" description="Helical" evidence="7">
    <location>
        <begin position="20"/>
        <end position="43"/>
    </location>
</feature>
<proteinExistence type="predicted"/>
<feature type="transmembrane region" description="Helical" evidence="7">
    <location>
        <begin position="113"/>
        <end position="133"/>
    </location>
</feature>
<dbReference type="InterPro" id="IPR036259">
    <property type="entry name" value="MFS_trans_sf"/>
</dbReference>
<evidence type="ECO:0000313" key="9">
    <source>
        <dbReference type="EMBL" id="GAA0636477.1"/>
    </source>
</evidence>
<comment type="subcellular location">
    <subcellularLocation>
        <location evidence="1">Cell membrane</location>
        <topology evidence="1">Multi-pass membrane protein</topology>
    </subcellularLocation>
</comment>